<dbReference type="InterPro" id="IPR009081">
    <property type="entry name" value="PP-bd_ACP"/>
</dbReference>
<dbReference type="SUPFAM" id="SSF47336">
    <property type="entry name" value="ACP-like"/>
    <property type="match status" value="1"/>
</dbReference>
<dbReference type="RefSeq" id="WP_176946880.1">
    <property type="nucleotide sequence ID" value="NZ_FNCC01000009.1"/>
</dbReference>
<name>A0A1G7VJF5_9PSEU</name>
<accession>A0A1G7VJF5</accession>
<proteinExistence type="predicted"/>
<dbReference type="EMBL" id="FNCC01000009">
    <property type="protein sequence ID" value="SDG59864.1"/>
    <property type="molecule type" value="Genomic_DNA"/>
</dbReference>
<dbReference type="Gene3D" id="1.10.1200.10">
    <property type="entry name" value="ACP-like"/>
    <property type="match status" value="1"/>
</dbReference>
<evidence type="ECO:0000313" key="3">
    <source>
        <dbReference type="Proteomes" id="UP000199623"/>
    </source>
</evidence>
<dbReference type="AlphaFoldDB" id="A0A1G7VJF5"/>
<evidence type="ECO:0000313" key="2">
    <source>
        <dbReference type="EMBL" id="SDG59864.1"/>
    </source>
</evidence>
<sequence>MSSPTSSLTEAVRGILGRTLPGGAAPADDEVPLRDLGLTSLRMVRVVVALREELGADLPDDLLRPETFHSVRTLVSAVRAATDGT</sequence>
<organism evidence="2 3">
    <name type="scientific">Lentzea fradiae</name>
    <dbReference type="NCBI Taxonomy" id="200378"/>
    <lineage>
        <taxon>Bacteria</taxon>
        <taxon>Bacillati</taxon>
        <taxon>Actinomycetota</taxon>
        <taxon>Actinomycetes</taxon>
        <taxon>Pseudonocardiales</taxon>
        <taxon>Pseudonocardiaceae</taxon>
        <taxon>Lentzea</taxon>
    </lineage>
</organism>
<dbReference type="Proteomes" id="UP000199623">
    <property type="component" value="Unassembled WGS sequence"/>
</dbReference>
<feature type="domain" description="Carrier" evidence="1">
    <location>
        <begin position="3"/>
        <end position="82"/>
    </location>
</feature>
<dbReference type="PROSITE" id="PS50075">
    <property type="entry name" value="CARRIER"/>
    <property type="match status" value="1"/>
</dbReference>
<dbReference type="InterPro" id="IPR036736">
    <property type="entry name" value="ACP-like_sf"/>
</dbReference>
<dbReference type="STRING" id="200378.SAMN05216553_109269"/>
<gene>
    <name evidence="2" type="ORF">SAMN05216553_109269</name>
</gene>
<keyword evidence="3" id="KW-1185">Reference proteome</keyword>
<reference evidence="3" key="1">
    <citation type="submission" date="2016-10" db="EMBL/GenBank/DDBJ databases">
        <authorList>
            <person name="Varghese N."/>
            <person name="Submissions S."/>
        </authorList>
    </citation>
    <scope>NUCLEOTIDE SEQUENCE [LARGE SCALE GENOMIC DNA]</scope>
    <source>
        <strain evidence="3">CGMCC 4.3506</strain>
    </source>
</reference>
<dbReference type="Pfam" id="PF00550">
    <property type="entry name" value="PP-binding"/>
    <property type="match status" value="1"/>
</dbReference>
<protein>
    <submittedName>
        <fullName evidence="2">Acyl carrier protein</fullName>
    </submittedName>
</protein>
<evidence type="ECO:0000259" key="1">
    <source>
        <dbReference type="PROSITE" id="PS50075"/>
    </source>
</evidence>